<dbReference type="AlphaFoldDB" id="A0A0G1RWZ1"/>
<dbReference type="GO" id="GO:0047372">
    <property type="term" value="F:monoacylglycerol lipase activity"/>
    <property type="evidence" value="ECO:0007669"/>
    <property type="project" value="TreeGrafter"/>
</dbReference>
<feature type="domain" description="AB hydrolase-1" evidence="1">
    <location>
        <begin position="4"/>
        <end position="222"/>
    </location>
</feature>
<evidence type="ECO:0000313" key="3">
    <source>
        <dbReference type="Proteomes" id="UP000033860"/>
    </source>
</evidence>
<comment type="caution">
    <text evidence="2">The sequence shown here is derived from an EMBL/GenBank/DDBJ whole genome shotgun (WGS) entry which is preliminary data.</text>
</comment>
<dbReference type="PANTHER" id="PTHR43798:SF5">
    <property type="entry name" value="MONOACYLGLYCEROL LIPASE ABHD6"/>
    <property type="match status" value="1"/>
</dbReference>
<proteinExistence type="predicted"/>
<dbReference type="GO" id="GO:0046464">
    <property type="term" value="P:acylglycerol catabolic process"/>
    <property type="evidence" value="ECO:0007669"/>
    <property type="project" value="TreeGrafter"/>
</dbReference>
<dbReference type="Gene3D" id="3.40.50.1820">
    <property type="entry name" value="alpha/beta hydrolase"/>
    <property type="match status" value="1"/>
</dbReference>
<name>A0A0G1RWZ1_9BACT</name>
<reference evidence="2 3" key="1">
    <citation type="journal article" date="2015" name="Nature">
        <title>rRNA introns, odd ribosomes, and small enigmatic genomes across a large radiation of phyla.</title>
        <authorList>
            <person name="Brown C.T."/>
            <person name="Hug L.A."/>
            <person name="Thomas B.C."/>
            <person name="Sharon I."/>
            <person name="Castelle C.J."/>
            <person name="Singh A."/>
            <person name="Wilkins M.J."/>
            <person name="Williams K.H."/>
            <person name="Banfield J.F."/>
        </authorList>
    </citation>
    <scope>NUCLEOTIDE SEQUENCE [LARGE SCALE GENOMIC DNA]</scope>
</reference>
<dbReference type="InterPro" id="IPR050266">
    <property type="entry name" value="AB_hydrolase_sf"/>
</dbReference>
<keyword evidence="2" id="KW-0378">Hydrolase</keyword>
<gene>
    <name evidence="2" type="ORF">UX85_C0002G0027</name>
</gene>
<dbReference type="GO" id="GO:0016020">
    <property type="term" value="C:membrane"/>
    <property type="evidence" value="ECO:0007669"/>
    <property type="project" value="TreeGrafter"/>
</dbReference>
<dbReference type="Proteomes" id="UP000033860">
    <property type="component" value="Unassembled WGS sequence"/>
</dbReference>
<dbReference type="PRINTS" id="PR00111">
    <property type="entry name" value="ABHYDROLASE"/>
</dbReference>
<dbReference type="EMBL" id="LCNT01000002">
    <property type="protein sequence ID" value="KKU61647.1"/>
    <property type="molecule type" value="Genomic_DNA"/>
</dbReference>
<protein>
    <submittedName>
        <fullName evidence="2">Hydrolase, alpha/beta domain protein</fullName>
    </submittedName>
</protein>
<dbReference type="PANTHER" id="PTHR43798">
    <property type="entry name" value="MONOACYLGLYCEROL LIPASE"/>
    <property type="match status" value="1"/>
</dbReference>
<dbReference type="SUPFAM" id="SSF53474">
    <property type="entry name" value="alpha/beta-Hydrolases"/>
    <property type="match status" value="1"/>
</dbReference>
<sequence length="239" mass="27312">MPLPIVILHGWGSKRQRWEKMISFLKHKGFQVYLPKLPGFFGPIGKPWNTANYADWVREFLKASGLTRVNLVGHSFGGQIAIYFTRHYPNQVKKLVLVSSAGVRPPVSLKRSLFWLLAKSGKLIFKLPGFKRFFSPAQKLIYRVANESDYVTASPLMKQTLAQVTREDQTRHLPHIYHGALILWGGKDKMTPLKDGEKMRQLMPHATLKVFPEATHDLPFAHPRKVASRLAQFFGENKP</sequence>
<dbReference type="InterPro" id="IPR000073">
    <property type="entry name" value="AB_hydrolase_1"/>
</dbReference>
<evidence type="ECO:0000259" key="1">
    <source>
        <dbReference type="Pfam" id="PF00561"/>
    </source>
</evidence>
<evidence type="ECO:0000313" key="2">
    <source>
        <dbReference type="EMBL" id="KKU61647.1"/>
    </source>
</evidence>
<dbReference type="InterPro" id="IPR029058">
    <property type="entry name" value="AB_hydrolase_fold"/>
</dbReference>
<organism evidence="2 3">
    <name type="scientific">Candidatus Beckwithbacteria bacterium GW2011_GWB1_47_15</name>
    <dbReference type="NCBI Taxonomy" id="1618371"/>
    <lineage>
        <taxon>Bacteria</taxon>
        <taxon>Candidatus Beckwithiibacteriota</taxon>
    </lineage>
</organism>
<dbReference type="Pfam" id="PF00561">
    <property type="entry name" value="Abhydrolase_1"/>
    <property type="match status" value="1"/>
</dbReference>
<accession>A0A0G1RWZ1</accession>